<dbReference type="Pfam" id="PF22041">
    <property type="entry name" value="GST_C_7"/>
    <property type="match status" value="1"/>
</dbReference>
<protein>
    <recommendedName>
        <fullName evidence="1">GST N-terminal domain-containing protein</fullName>
    </recommendedName>
</protein>
<dbReference type="GO" id="GO:0016034">
    <property type="term" value="F:maleylacetoacetate isomerase activity"/>
    <property type="evidence" value="ECO:0007669"/>
    <property type="project" value="TreeGrafter"/>
</dbReference>
<dbReference type="SUPFAM" id="SSF47616">
    <property type="entry name" value="GST C-terminal domain-like"/>
    <property type="match status" value="1"/>
</dbReference>
<dbReference type="AlphaFoldDB" id="A0A0D2QD18"/>
<dbReference type="OrthoDB" id="4951845at2759"/>
<dbReference type="PANTHER" id="PTHR42673:SF4">
    <property type="entry name" value="MALEYLACETOACETATE ISOMERASE"/>
    <property type="match status" value="1"/>
</dbReference>
<dbReference type="PROSITE" id="PS50404">
    <property type="entry name" value="GST_NTER"/>
    <property type="match status" value="1"/>
</dbReference>
<dbReference type="InterPro" id="IPR054416">
    <property type="entry name" value="GST_UstS-like_C"/>
</dbReference>
<dbReference type="InterPro" id="IPR036282">
    <property type="entry name" value="Glutathione-S-Trfase_C_sf"/>
</dbReference>
<dbReference type="SUPFAM" id="SSF52833">
    <property type="entry name" value="Thioredoxin-like"/>
    <property type="match status" value="1"/>
</dbReference>
<dbReference type="InterPro" id="IPR036249">
    <property type="entry name" value="Thioredoxin-like_sf"/>
</dbReference>
<dbReference type="STRING" id="945553.A0A0D2QD18"/>
<dbReference type="EMBL" id="KN817519">
    <property type="protein sequence ID" value="KJA29515.1"/>
    <property type="molecule type" value="Genomic_DNA"/>
</dbReference>
<keyword evidence="3" id="KW-1185">Reference proteome</keyword>
<dbReference type="InterPro" id="IPR004045">
    <property type="entry name" value="Glutathione_S-Trfase_N"/>
</dbReference>
<organism evidence="2 3">
    <name type="scientific">Hypholoma sublateritium (strain FD-334 SS-4)</name>
    <dbReference type="NCBI Taxonomy" id="945553"/>
    <lineage>
        <taxon>Eukaryota</taxon>
        <taxon>Fungi</taxon>
        <taxon>Dikarya</taxon>
        <taxon>Basidiomycota</taxon>
        <taxon>Agaricomycotina</taxon>
        <taxon>Agaricomycetes</taxon>
        <taxon>Agaricomycetidae</taxon>
        <taxon>Agaricales</taxon>
        <taxon>Agaricineae</taxon>
        <taxon>Strophariaceae</taxon>
        <taxon>Hypholoma</taxon>
    </lineage>
</organism>
<evidence type="ECO:0000313" key="3">
    <source>
        <dbReference type="Proteomes" id="UP000054270"/>
    </source>
</evidence>
<proteinExistence type="predicted"/>
<reference evidence="3" key="1">
    <citation type="submission" date="2014-04" db="EMBL/GenBank/DDBJ databases">
        <title>Evolutionary Origins and Diversification of the Mycorrhizal Mutualists.</title>
        <authorList>
            <consortium name="DOE Joint Genome Institute"/>
            <consortium name="Mycorrhizal Genomics Consortium"/>
            <person name="Kohler A."/>
            <person name="Kuo A."/>
            <person name="Nagy L.G."/>
            <person name="Floudas D."/>
            <person name="Copeland A."/>
            <person name="Barry K.W."/>
            <person name="Cichocki N."/>
            <person name="Veneault-Fourrey C."/>
            <person name="LaButti K."/>
            <person name="Lindquist E.A."/>
            <person name="Lipzen A."/>
            <person name="Lundell T."/>
            <person name="Morin E."/>
            <person name="Murat C."/>
            <person name="Riley R."/>
            <person name="Ohm R."/>
            <person name="Sun H."/>
            <person name="Tunlid A."/>
            <person name="Henrissat B."/>
            <person name="Grigoriev I.V."/>
            <person name="Hibbett D.S."/>
            <person name="Martin F."/>
        </authorList>
    </citation>
    <scope>NUCLEOTIDE SEQUENCE [LARGE SCALE GENOMIC DNA]</scope>
    <source>
        <strain evidence="3">FD-334 SS-4</strain>
    </source>
</reference>
<evidence type="ECO:0000259" key="1">
    <source>
        <dbReference type="PROSITE" id="PS50404"/>
    </source>
</evidence>
<dbReference type="Proteomes" id="UP000054270">
    <property type="component" value="Unassembled WGS sequence"/>
</dbReference>
<dbReference type="OMA" id="RDTHEEW"/>
<evidence type="ECO:0000313" key="2">
    <source>
        <dbReference type="EMBL" id="KJA29515.1"/>
    </source>
</evidence>
<dbReference type="GO" id="GO:0004364">
    <property type="term" value="F:glutathione transferase activity"/>
    <property type="evidence" value="ECO:0007669"/>
    <property type="project" value="TreeGrafter"/>
</dbReference>
<gene>
    <name evidence="2" type="ORF">HYPSUDRAFT_211357</name>
</gene>
<dbReference type="Gene3D" id="1.20.1050.10">
    <property type="match status" value="1"/>
</dbReference>
<sequence length="250" mass="27873">MTIVLYDLVSTLPHKAFAPNTWKTRFCLNYKGLSYRTAWIDLDRAAIKAGVYDKLGLAPLPSPDGSPAYLLPVIHDTATGVSVADSFAIAEYLERTYPAAQRLFPHNTAALQSLVDGATFDGVIQSVLRFTVLDRYLVLRPVGKDYFRRTREAEFGMPLEDIAPKGNDAVAEWAKVEAAFGAIAAWYAKSEGPFILGPTVSWADFAVACWVMTARSIWGEESQKWKEFAWWHGGLCAKIIDDLKEYQKID</sequence>
<dbReference type="PANTHER" id="PTHR42673">
    <property type="entry name" value="MALEYLACETOACETATE ISOMERASE"/>
    <property type="match status" value="1"/>
</dbReference>
<accession>A0A0D2QD18</accession>
<dbReference type="GO" id="GO:0006559">
    <property type="term" value="P:L-phenylalanine catabolic process"/>
    <property type="evidence" value="ECO:0007669"/>
    <property type="project" value="TreeGrafter"/>
</dbReference>
<name>A0A0D2QD18_HYPSF</name>
<dbReference type="GO" id="GO:0006749">
    <property type="term" value="P:glutathione metabolic process"/>
    <property type="evidence" value="ECO:0007669"/>
    <property type="project" value="TreeGrafter"/>
</dbReference>
<dbReference type="Gene3D" id="3.40.30.10">
    <property type="entry name" value="Glutaredoxin"/>
    <property type="match status" value="1"/>
</dbReference>
<dbReference type="Pfam" id="PF13409">
    <property type="entry name" value="GST_N_2"/>
    <property type="match status" value="1"/>
</dbReference>
<feature type="domain" description="GST N-terminal" evidence="1">
    <location>
        <begin position="8"/>
        <end position="101"/>
    </location>
</feature>